<name>A0A0F9NR17_9ZZZZ</name>
<proteinExistence type="predicted"/>
<gene>
    <name evidence="1" type="ORF">LCGC14_0920400</name>
</gene>
<evidence type="ECO:0000313" key="1">
    <source>
        <dbReference type="EMBL" id="KKN21910.1"/>
    </source>
</evidence>
<dbReference type="EMBL" id="LAZR01003107">
    <property type="protein sequence ID" value="KKN21910.1"/>
    <property type="molecule type" value="Genomic_DNA"/>
</dbReference>
<protein>
    <submittedName>
        <fullName evidence="1">Uncharacterized protein</fullName>
    </submittedName>
</protein>
<accession>A0A0F9NR17</accession>
<dbReference type="AlphaFoldDB" id="A0A0F9NR17"/>
<comment type="caution">
    <text evidence="1">The sequence shown here is derived from an EMBL/GenBank/DDBJ whole genome shotgun (WGS) entry which is preliminary data.</text>
</comment>
<reference evidence="1" key="1">
    <citation type="journal article" date="2015" name="Nature">
        <title>Complex archaea that bridge the gap between prokaryotes and eukaryotes.</title>
        <authorList>
            <person name="Spang A."/>
            <person name="Saw J.H."/>
            <person name="Jorgensen S.L."/>
            <person name="Zaremba-Niedzwiedzka K."/>
            <person name="Martijn J."/>
            <person name="Lind A.E."/>
            <person name="van Eijk R."/>
            <person name="Schleper C."/>
            <person name="Guy L."/>
            <person name="Ettema T.J."/>
        </authorList>
    </citation>
    <scope>NUCLEOTIDE SEQUENCE</scope>
</reference>
<sequence length="76" mass="8191">MEVRLLVTCHVDRGGIRQPSGKILEGQAYEAAVEVVAGTLKLCEEAGRNHHLRGNELFVVHVSAVEPTKKGKADDG</sequence>
<organism evidence="1">
    <name type="scientific">marine sediment metagenome</name>
    <dbReference type="NCBI Taxonomy" id="412755"/>
    <lineage>
        <taxon>unclassified sequences</taxon>
        <taxon>metagenomes</taxon>
        <taxon>ecological metagenomes</taxon>
    </lineage>
</organism>